<reference evidence="2" key="1">
    <citation type="submission" date="2022-11" db="UniProtKB">
        <authorList>
            <consortium name="WormBaseParasite"/>
        </authorList>
    </citation>
    <scope>IDENTIFICATION</scope>
</reference>
<evidence type="ECO:0000313" key="2">
    <source>
        <dbReference type="WBParaSite" id="PS1159_v2.g23737.t2"/>
    </source>
</evidence>
<evidence type="ECO:0000313" key="1">
    <source>
        <dbReference type="Proteomes" id="UP000887580"/>
    </source>
</evidence>
<proteinExistence type="predicted"/>
<name>A0AC35G4Z2_9BILA</name>
<dbReference type="Proteomes" id="UP000887580">
    <property type="component" value="Unplaced"/>
</dbReference>
<organism evidence="1 2">
    <name type="scientific">Panagrolaimus sp. PS1159</name>
    <dbReference type="NCBI Taxonomy" id="55785"/>
    <lineage>
        <taxon>Eukaryota</taxon>
        <taxon>Metazoa</taxon>
        <taxon>Ecdysozoa</taxon>
        <taxon>Nematoda</taxon>
        <taxon>Chromadorea</taxon>
        <taxon>Rhabditida</taxon>
        <taxon>Tylenchina</taxon>
        <taxon>Panagrolaimomorpha</taxon>
        <taxon>Panagrolaimoidea</taxon>
        <taxon>Panagrolaimidae</taxon>
        <taxon>Panagrolaimus</taxon>
    </lineage>
</organism>
<sequence length="310" mass="35701">MVLRYRISQITYRQGISNDERRRFIITFLDKTIERCFHIIHINSSNKSLLSFWLSNCSELLHIITADKEISTIIGENVISKLKTTVEKCYDLLVETTRVGLQQPMSTFLKVDLNDEIASEGVIRQLDDLVQIIRKCHLNAALTIQLFSQLFYFISMYGFNWLVTTREGAFYLSRQFGLRLRNRLQYICQWAEKQGLELAAECHLDRLQQTVNLLTTPKTIDQIASLGATCYKLNSLQVKYLLENYVPEVGEPRASRDLIVEVVRLAESQADVMSKQDGFPIQLEESPQLHLSFVFPSDGYFVGKLLSALF</sequence>
<dbReference type="WBParaSite" id="PS1159_v2.g23737.t2">
    <property type="protein sequence ID" value="PS1159_v2.g23737.t2"/>
    <property type="gene ID" value="PS1159_v2.g23737"/>
</dbReference>
<accession>A0AC35G4Z2</accession>
<protein>
    <submittedName>
        <fullName evidence="2">Dilute domain-containing protein</fullName>
    </submittedName>
</protein>